<dbReference type="InterPro" id="IPR042099">
    <property type="entry name" value="ANL_N_sf"/>
</dbReference>
<organism evidence="2 3">
    <name type="scientific">Microthyrium microscopicum</name>
    <dbReference type="NCBI Taxonomy" id="703497"/>
    <lineage>
        <taxon>Eukaryota</taxon>
        <taxon>Fungi</taxon>
        <taxon>Dikarya</taxon>
        <taxon>Ascomycota</taxon>
        <taxon>Pezizomycotina</taxon>
        <taxon>Dothideomycetes</taxon>
        <taxon>Dothideomycetes incertae sedis</taxon>
        <taxon>Microthyriales</taxon>
        <taxon>Microthyriaceae</taxon>
        <taxon>Microthyrium</taxon>
    </lineage>
</organism>
<dbReference type="InterPro" id="IPR000873">
    <property type="entry name" value="AMP-dep_synth/lig_dom"/>
</dbReference>
<dbReference type="InterPro" id="IPR005914">
    <property type="entry name" value="Acac_CoA_synth"/>
</dbReference>
<name>A0A6A6UP70_9PEZI</name>
<gene>
    <name evidence="2" type="ORF">BT63DRAFT_150954</name>
</gene>
<dbReference type="NCBIfam" id="TIGR01217">
    <property type="entry name" value="ac_ac_CoA_syn"/>
    <property type="match status" value="1"/>
</dbReference>
<dbReference type="GO" id="GO:0006629">
    <property type="term" value="P:lipid metabolic process"/>
    <property type="evidence" value="ECO:0007669"/>
    <property type="project" value="InterPro"/>
</dbReference>
<feature type="domain" description="AMP-dependent synthetase/ligase" evidence="1">
    <location>
        <begin position="105"/>
        <end position="475"/>
    </location>
</feature>
<evidence type="ECO:0000259" key="1">
    <source>
        <dbReference type="Pfam" id="PF00501"/>
    </source>
</evidence>
<evidence type="ECO:0000313" key="2">
    <source>
        <dbReference type="EMBL" id="KAF2673243.1"/>
    </source>
</evidence>
<dbReference type="Gene3D" id="3.30.300.30">
    <property type="match status" value="1"/>
</dbReference>
<keyword evidence="2" id="KW-0436">Ligase</keyword>
<dbReference type="OrthoDB" id="10253869at2759"/>
<dbReference type="GO" id="GO:0030729">
    <property type="term" value="F:acetoacetate-CoA ligase activity"/>
    <property type="evidence" value="ECO:0007669"/>
    <property type="project" value="InterPro"/>
</dbReference>
<dbReference type="InterPro" id="IPR020845">
    <property type="entry name" value="AMP-binding_CS"/>
</dbReference>
<keyword evidence="3" id="KW-1185">Reference proteome</keyword>
<reference evidence="2" key="1">
    <citation type="journal article" date="2020" name="Stud. Mycol.">
        <title>101 Dothideomycetes genomes: a test case for predicting lifestyles and emergence of pathogens.</title>
        <authorList>
            <person name="Haridas S."/>
            <person name="Albert R."/>
            <person name="Binder M."/>
            <person name="Bloem J."/>
            <person name="Labutti K."/>
            <person name="Salamov A."/>
            <person name="Andreopoulos B."/>
            <person name="Baker S."/>
            <person name="Barry K."/>
            <person name="Bills G."/>
            <person name="Bluhm B."/>
            <person name="Cannon C."/>
            <person name="Castanera R."/>
            <person name="Culley D."/>
            <person name="Daum C."/>
            <person name="Ezra D."/>
            <person name="Gonzalez J."/>
            <person name="Henrissat B."/>
            <person name="Kuo A."/>
            <person name="Liang C."/>
            <person name="Lipzen A."/>
            <person name="Lutzoni F."/>
            <person name="Magnuson J."/>
            <person name="Mondo S."/>
            <person name="Nolan M."/>
            <person name="Ohm R."/>
            <person name="Pangilinan J."/>
            <person name="Park H.-J."/>
            <person name="Ramirez L."/>
            <person name="Alfaro M."/>
            <person name="Sun H."/>
            <person name="Tritt A."/>
            <person name="Yoshinaga Y."/>
            <person name="Zwiers L.-H."/>
            <person name="Turgeon B."/>
            <person name="Goodwin S."/>
            <person name="Spatafora J."/>
            <person name="Crous P."/>
            <person name="Grigoriev I."/>
        </authorList>
    </citation>
    <scope>NUCLEOTIDE SEQUENCE</scope>
    <source>
        <strain evidence="2">CBS 115976</strain>
    </source>
</reference>
<dbReference type="AlphaFoldDB" id="A0A6A6UP70"/>
<protein>
    <submittedName>
        <fullName evidence="2">Acetoacetate-CoA ligase</fullName>
    </submittedName>
</protein>
<dbReference type="EMBL" id="MU004231">
    <property type="protein sequence ID" value="KAF2673243.1"/>
    <property type="molecule type" value="Genomic_DNA"/>
</dbReference>
<dbReference type="InterPro" id="IPR045851">
    <property type="entry name" value="AMP-bd_C_sf"/>
</dbReference>
<dbReference type="PANTHER" id="PTHR42921">
    <property type="entry name" value="ACETOACETYL-COA SYNTHETASE"/>
    <property type="match status" value="1"/>
</dbReference>
<dbReference type="NCBIfam" id="NF002937">
    <property type="entry name" value="PRK03584.1"/>
    <property type="match status" value="1"/>
</dbReference>
<sequence>MANPQPLWTPTDPDSTPIAIYREHINRKFNLSLRNSQDLHRWSVTHRHDFWIDLWSYVGLTPALPPSIKTAYNPSQSIADIPTFFDGISLNYAENVLTNRDLSSTALIGLREGEDLDGERWSWGDLVENVRQVRSALLRSGVKRGDRVAALMSNSNWTIALFLASASMGAVFSSISSEMGTEGCVSRLLQVEPVVLFADSHQTYKGKRRSMEAKIVDTVKALEKKPLVVVVPLTKEGTFGMGSLAEFLGRARDDDALEFVRVPFSEPMLILYSSGTSGPPKCMVHQHGIILQLKKIAVLHNSLTPKDVVFQYSSTSWVLWNIMNGHLSVGAALICYDGSPLYPDPSTKLRILEHHKATYFGTSPRYCLELEMSGIKPSDYDLSALRMVTTTGATLTTDQFNWFYRAFSPKVHLSSVAGGTEICTSWLASDPAGPVYAGEMQMLALGMDVDVADPETGESIKGSGESGELVCRTPFPSMPVYFWNDEGGRKYQEAYFERFDKLRIWAQHDWIQFNPKTGGAQIHGRSDGTLNPSGIRFGSAEIYNIIESPAFIHLIADSLCVGRKRSFDYDEVVFLFVKMREGQSLTPQVLDQIVMAIRSKLSPRHVPKYILPIDEIPVTINGKKVEIAVKKILSGQDVKVSATVANPECLKDYVKYRDYEEKKLAKL</sequence>
<accession>A0A6A6UP70</accession>
<evidence type="ECO:0000313" key="3">
    <source>
        <dbReference type="Proteomes" id="UP000799302"/>
    </source>
</evidence>
<proteinExistence type="predicted"/>
<dbReference type="Proteomes" id="UP000799302">
    <property type="component" value="Unassembled WGS sequence"/>
</dbReference>
<dbReference type="Gene3D" id="3.40.50.12780">
    <property type="entry name" value="N-terminal domain of ligase-like"/>
    <property type="match status" value="1"/>
</dbReference>
<dbReference type="Pfam" id="PF00501">
    <property type="entry name" value="AMP-binding"/>
    <property type="match status" value="1"/>
</dbReference>
<dbReference type="SUPFAM" id="SSF56801">
    <property type="entry name" value="Acetyl-CoA synthetase-like"/>
    <property type="match status" value="1"/>
</dbReference>
<dbReference type="PROSITE" id="PS00455">
    <property type="entry name" value="AMP_BINDING"/>
    <property type="match status" value="1"/>
</dbReference>
<dbReference type="PANTHER" id="PTHR42921:SF4">
    <property type="entry name" value="ACETOACETYL-COA SYNTHASE (AFU_ORTHOLOGUE AFUA_8G04770)"/>
    <property type="match status" value="1"/>
</dbReference>